<evidence type="ECO:0008006" key="3">
    <source>
        <dbReference type="Google" id="ProtNLM"/>
    </source>
</evidence>
<keyword evidence="2" id="KW-1185">Reference proteome</keyword>
<accession>A0ABZ3C886</accession>
<protein>
    <recommendedName>
        <fullName evidence="3">Restriction endonuclease</fullName>
    </recommendedName>
</protein>
<dbReference type="Pfam" id="PF10117">
    <property type="entry name" value="McrBC"/>
    <property type="match status" value="1"/>
</dbReference>
<evidence type="ECO:0000313" key="1">
    <source>
        <dbReference type="EMBL" id="WZW98472.1"/>
    </source>
</evidence>
<organism evidence="1 2">
    <name type="scientific">Propioniciclava soli</name>
    <dbReference type="NCBI Taxonomy" id="2775081"/>
    <lineage>
        <taxon>Bacteria</taxon>
        <taxon>Bacillati</taxon>
        <taxon>Actinomycetota</taxon>
        <taxon>Actinomycetes</taxon>
        <taxon>Propionibacteriales</taxon>
        <taxon>Propionibacteriaceae</taxon>
        <taxon>Propioniciclava</taxon>
    </lineage>
</organism>
<dbReference type="InterPro" id="IPR019292">
    <property type="entry name" value="McrC"/>
</dbReference>
<gene>
    <name evidence="1" type="ORF">PCC79_16525</name>
</gene>
<dbReference type="PANTHER" id="PTHR38733:SF1">
    <property type="entry name" value="TYPE IV METHYL-DIRECTED RESTRICTION ENZYME ECOKMCRBC"/>
    <property type="match status" value="1"/>
</dbReference>
<dbReference type="Proteomes" id="UP001434337">
    <property type="component" value="Chromosome"/>
</dbReference>
<reference evidence="1 2" key="1">
    <citation type="journal article" date="2023" name="Environ Microbiome">
        <title>A coral-associated actinobacterium mitigates coral bleaching under heat stress.</title>
        <authorList>
            <person name="Li J."/>
            <person name="Zou Y."/>
            <person name="Li Q."/>
            <person name="Zhang J."/>
            <person name="Bourne D.G."/>
            <person name="Lyu Y."/>
            <person name="Liu C."/>
            <person name="Zhang S."/>
        </authorList>
    </citation>
    <scope>NUCLEOTIDE SEQUENCE [LARGE SCALE GENOMIC DNA]</scope>
    <source>
        <strain evidence="1 2">SCSIO 13291</strain>
    </source>
</reference>
<proteinExistence type="predicted"/>
<sequence length="403" mass="44875">MANPLILREGDPPRLVELRRPVADALAAAGVVQVALTDRPGWWEVTPGTQIGVVSVAGLQVVIEPKIDINRLVFLMGYARRPDFWRDDRVLLDADADLPEALADAFVRLARRALEQGLLKGYVTVDETLAVLRGRVREADQLRRRWGRSIPLEVRYDEFTVDIAENQVLLAAVERLLRTPRVGVRHRAGLQRLRLQLGDVTAPGRGGVRPSWTPSRLNARYVPALELAELVLAGHSFEQRVGELVVSGYLFNMATIFEDFVTVALREAFRPFGGRSRLQYRTHLDEAETVPVRPDFVWSAAGVPRVVVDAKYKAEKPAGFPQADLYQMLAYCIRLGLPVGHLVYAKGYEVAREHLVQNAGVRIIAHTLDLDADPDVLLKVLTSLAGWMRQAVGKPAEGISREE</sequence>
<dbReference type="EMBL" id="CP115965">
    <property type="protein sequence ID" value="WZW98472.1"/>
    <property type="molecule type" value="Genomic_DNA"/>
</dbReference>
<dbReference type="PANTHER" id="PTHR38733">
    <property type="entry name" value="PROTEIN MCRC"/>
    <property type="match status" value="1"/>
</dbReference>
<dbReference type="RefSeq" id="WP_342372504.1">
    <property type="nucleotide sequence ID" value="NZ_CP115965.1"/>
</dbReference>
<name>A0ABZ3C886_9ACTN</name>
<evidence type="ECO:0000313" key="2">
    <source>
        <dbReference type="Proteomes" id="UP001434337"/>
    </source>
</evidence>